<dbReference type="InterPro" id="IPR035979">
    <property type="entry name" value="RBD_domain_sf"/>
</dbReference>
<dbReference type="InterPro" id="IPR034819">
    <property type="entry name" value="CPEB"/>
</dbReference>
<evidence type="ECO:0000256" key="2">
    <source>
        <dbReference type="PROSITE-ProRule" id="PRU00176"/>
    </source>
</evidence>
<dbReference type="VEuPathDB" id="VectorBase:LLOJ001481"/>
<dbReference type="Pfam" id="PF16366">
    <property type="entry name" value="CEBP_ZZ"/>
    <property type="match status" value="1"/>
</dbReference>
<reference evidence="4" key="2">
    <citation type="journal article" date="2020" name="BMC">
        <title>Leishmania infection induces a limited differential gene expression in the sand fly midgut.</title>
        <authorList>
            <person name="Coutinho-Abreu I.V."/>
            <person name="Serafim T.D."/>
            <person name="Meneses C."/>
            <person name="Kamhawi S."/>
            <person name="Oliveira F."/>
            <person name="Valenzuela J.G."/>
        </authorList>
    </citation>
    <scope>NUCLEOTIDE SEQUENCE</scope>
    <source>
        <strain evidence="4">Jacobina</strain>
        <tissue evidence="4">Midgut</tissue>
    </source>
</reference>
<dbReference type="GO" id="GO:0043005">
    <property type="term" value="C:neuron projection"/>
    <property type="evidence" value="ECO:0007669"/>
    <property type="project" value="TreeGrafter"/>
</dbReference>
<dbReference type="EMBL" id="AJWK01005171">
    <property type="status" value="NOT_ANNOTATED_CDS"/>
    <property type="molecule type" value="Genomic_DNA"/>
</dbReference>
<evidence type="ECO:0000313" key="6">
    <source>
        <dbReference type="Proteomes" id="UP000092461"/>
    </source>
</evidence>
<evidence type="ECO:0000313" key="4">
    <source>
        <dbReference type="EMBL" id="MBC1175753.1"/>
    </source>
</evidence>
<proteinExistence type="predicted"/>
<dbReference type="AlphaFoldDB" id="A0A1B0GHH9"/>
<dbReference type="InterPro" id="IPR000504">
    <property type="entry name" value="RRM_dom"/>
</dbReference>
<evidence type="ECO:0000256" key="1">
    <source>
        <dbReference type="ARBA" id="ARBA00022884"/>
    </source>
</evidence>
<dbReference type="SUPFAM" id="SSF54928">
    <property type="entry name" value="RNA-binding domain, RBD"/>
    <property type="match status" value="1"/>
</dbReference>
<dbReference type="SMART" id="SM00360">
    <property type="entry name" value="RRM"/>
    <property type="match status" value="2"/>
</dbReference>
<dbReference type="GO" id="GO:0000900">
    <property type="term" value="F:mRNA regulatory element binding translation repressor activity"/>
    <property type="evidence" value="ECO:0007669"/>
    <property type="project" value="TreeGrafter"/>
</dbReference>
<dbReference type="InterPro" id="IPR012677">
    <property type="entry name" value="Nucleotide-bd_a/b_plait_sf"/>
</dbReference>
<dbReference type="GO" id="GO:0043022">
    <property type="term" value="F:ribosome binding"/>
    <property type="evidence" value="ECO:0007669"/>
    <property type="project" value="TreeGrafter"/>
</dbReference>
<reference evidence="6" key="1">
    <citation type="submission" date="2012-05" db="EMBL/GenBank/DDBJ databases">
        <title>Whole Genome Assembly of Lutzomyia longipalpis.</title>
        <authorList>
            <person name="Richards S."/>
            <person name="Qu C."/>
            <person name="Dillon R."/>
            <person name="Worley K."/>
            <person name="Scherer S."/>
            <person name="Batterton M."/>
            <person name="Taylor A."/>
            <person name="Hawes A."/>
            <person name="Hernandez B."/>
            <person name="Kovar C."/>
            <person name="Mandapat C."/>
            <person name="Pham C."/>
            <person name="Qu C."/>
            <person name="Jing C."/>
            <person name="Bess C."/>
            <person name="Bandaranaike D."/>
            <person name="Ngo D."/>
            <person name="Ongeri F."/>
            <person name="Arias F."/>
            <person name="Lara F."/>
            <person name="Weissenberger G."/>
            <person name="Kamau G."/>
            <person name="Han H."/>
            <person name="Shen H."/>
            <person name="Dinh H."/>
            <person name="Khalil I."/>
            <person name="Jones J."/>
            <person name="Shafer J."/>
            <person name="Jayaseelan J."/>
            <person name="Quiroz J."/>
            <person name="Blankenburg K."/>
            <person name="Nguyen L."/>
            <person name="Jackson L."/>
            <person name="Francisco L."/>
            <person name="Tang L.-Y."/>
            <person name="Pu L.-L."/>
            <person name="Perales L."/>
            <person name="Lorensuhewa L."/>
            <person name="Munidasa M."/>
            <person name="Coyle M."/>
            <person name="Taylor M."/>
            <person name="Puazo M."/>
            <person name="Firestine M."/>
            <person name="Scheel M."/>
            <person name="Javaid M."/>
            <person name="Wang M."/>
            <person name="Li M."/>
            <person name="Tabassum N."/>
            <person name="Saada N."/>
            <person name="Osuji N."/>
            <person name="Aqrawi P."/>
            <person name="Fu Q."/>
            <person name="Thornton R."/>
            <person name="Raj R."/>
            <person name="Goodspeed R."/>
            <person name="Mata R."/>
            <person name="Najjar R."/>
            <person name="Gubbala S."/>
            <person name="Lee S."/>
            <person name="Denson S."/>
            <person name="Patil S."/>
            <person name="Macmil S."/>
            <person name="Qi S."/>
            <person name="Matskevitch T."/>
            <person name="Palculict T."/>
            <person name="Mathew T."/>
            <person name="Vee V."/>
            <person name="Velamala V."/>
            <person name="Korchina V."/>
            <person name="Cai W."/>
            <person name="Liu W."/>
            <person name="Dai W."/>
            <person name="Zou X."/>
            <person name="Zhu Y."/>
            <person name="Zhang Y."/>
            <person name="Wu Y.-Q."/>
            <person name="Xin Y."/>
            <person name="Nazarath L."/>
            <person name="Kovar C."/>
            <person name="Han Y."/>
            <person name="Muzny D."/>
            <person name="Gibbs R."/>
        </authorList>
    </citation>
    <scope>NUCLEOTIDE SEQUENCE [LARGE SCALE GENOMIC DNA]</scope>
    <source>
        <strain evidence="6">Jacobina</strain>
    </source>
</reference>
<dbReference type="GO" id="GO:0003730">
    <property type="term" value="F:mRNA 3'-UTR binding"/>
    <property type="evidence" value="ECO:0007669"/>
    <property type="project" value="InterPro"/>
</dbReference>
<evidence type="ECO:0000259" key="3">
    <source>
        <dbReference type="PROSITE" id="PS50102"/>
    </source>
</evidence>
<dbReference type="EMBL" id="GITU01007050">
    <property type="protein sequence ID" value="MBC1175753.1"/>
    <property type="molecule type" value="Transcribed_RNA"/>
</dbReference>
<dbReference type="Gene3D" id="3.30.70.330">
    <property type="match status" value="2"/>
</dbReference>
<dbReference type="PANTHER" id="PTHR12566">
    <property type="entry name" value="CYTOPLASMIC POLYADENYLATION ELEMENT BINDING PROTEIN CPEB"/>
    <property type="match status" value="1"/>
</dbReference>
<reference evidence="5" key="3">
    <citation type="submission" date="2020-05" db="UniProtKB">
        <authorList>
            <consortium name="EnsemblMetazoa"/>
        </authorList>
    </citation>
    <scope>IDENTIFICATION</scope>
    <source>
        <strain evidence="5">Jacobina</strain>
    </source>
</reference>
<dbReference type="PROSITE" id="PS50102">
    <property type="entry name" value="RRM"/>
    <property type="match status" value="1"/>
</dbReference>
<accession>A0A1B0GHH9</accession>
<dbReference type="GO" id="GO:0005634">
    <property type="term" value="C:nucleus"/>
    <property type="evidence" value="ECO:0007669"/>
    <property type="project" value="TreeGrafter"/>
</dbReference>
<dbReference type="EMBL" id="AJWK01005172">
    <property type="status" value="NOT_ANNOTATED_CDS"/>
    <property type="molecule type" value="Genomic_DNA"/>
</dbReference>
<dbReference type="CDD" id="cd19757">
    <property type="entry name" value="Bbox1"/>
    <property type="match status" value="1"/>
</dbReference>
<name>A0A1B0GHH9_LUTLO</name>
<dbReference type="GO" id="GO:0045202">
    <property type="term" value="C:synapse"/>
    <property type="evidence" value="ECO:0007669"/>
    <property type="project" value="TreeGrafter"/>
</dbReference>
<dbReference type="InterPro" id="IPR032296">
    <property type="entry name" value="CEBP_ZZ"/>
</dbReference>
<dbReference type="GO" id="GO:0008135">
    <property type="term" value="F:translation factor activity, RNA binding"/>
    <property type="evidence" value="ECO:0007669"/>
    <property type="project" value="TreeGrafter"/>
</dbReference>
<dbReference type="GO" id="GO:2000766">
    <property type="term" value="P:negative regulation of cytoplasmic translation"/>
    <property type="evidence" value="ECO:0007669"/>
    <property type="project" value="TreeGrafter"/>
</dbReference>
<dbReference type="GO" id="GO:0005737">
    <property type="term" value="C:cytoplasm"/>
    <property type="evidence" value="ECO:0007669"/>
    <property type="project" value="TreeGrafter"/>
</dbReference>
<sequence>YKINGKKNSSVSQLRNLQQLTPNGHNVSNDPLLDYMAKTHRQSLATGGSVCTWYGKLPVRNHSSVTYSTKVFVGGIPWEMSEDAIMGMFRQLGSVRIEWPGKDNRTSRPRGCAYLIFDYEEQVRQLLESCDVREVDGERKYFYRLLPKGKDAEVIPWIVADSTYMKPSSQILDPMTTVFVGALHGKLTAEGLAKIMDELFGGVLYAAIDTDKHKYPMGAGRVTFDNTASYVEAHGPYFCREISCFKYYCLSCWKKWHYLEHPLYRNHKPMSRNSKSQTLVGIGPMIGTNMYGGGFHR</sequence>
<dbReference type="EMBL" id="AJWK01005173">
    <property type="status" value="NOT_ANNOTATED_CDS"/>
    <property type="molecule type" value="Genomic_DNA"/>
</dbReference>
<dbReference type="Proteomes" id="UP000092461">
    <property type="component" value="Unassembled WGS sequence"/>
</dbReference>
<dbReference type="Pfam" id="PF16367">
    <property type="entry name" value="RRM_7"/>
    <property type="match status" value="1"/>
</dbReference>
<dbReference type="VEuPathDB" id="VectorBase:LLONM1_006434"/>
<feature type="domain" description="RRM" evidence="3">
    <location>
        <begin position="69"/>
        <end position="154"/>
    </location>
</feature>
<dbReference type="PANTHER" id="PTHR12566:SF9">
    <property type="entry name" value="CYTOPLASMIC POLYADENYLATION ELEMENT-BINDING PROTEIN 1"/>
    <property type="match status" value="1"/>
</dbReference>
<keyword evidence="6" id="KW-1185">Reference proteome</keyword>
<dbReference type="EnsemblMetazoa" id="LLOJ001481-RA">
    <property type="protein sequence ID" value="LLOJ001481-PA"/>
    <property type="gene ID" value="LLOJ001481"/>
</dbReference>
<keyword evidence="1 2" id="KW-0694">RNA-binding</keyword>
<evidence type="ECO:0000313" key="5">
    <source>
        <dbReference type="EnsemblMetazoa" id="LLOJ001481-PA"/>
    </source>
</evidence>
<organism evidence="5 6">
    <name type="scientific">Lutzomyia longipalpis</name>
    <name type="common">Sand fly</name>
    <dbReference type="NCBI Taxonomy" id="7200"/>
    <lineage>
        <taxon>Eukaryota</taxon>
        <taxon>Metazoa</taxon>
        <taxon>Ecdysozoa</taxon>
        <taxon>Arthropoda</taxon>
        <taxon>Hexapoda</taxon>
        <taxon>Insecta</taxon>
        <taxon>Pterygota</taxon>
        <taxon>Neoptera</taxon>
        <taxon>Endopterygota</taxon>
        <taxon>Diptera</taxon>
        <taxon>Nematocera</taxon>
        <taxon>Psychodoidea</taxon>
        <taxon>Psychodidae</taxon>
        <taxon>Lutzomyia</taxon>
        <taxon>Lutzomyia</taxon>
    </lineage>
</organism>
<protein>
    <submittedName>
        <fullName evidence="4">Putative rna-binding protein rrm superfamily</fullName>
    </submittedName>
</protein>